<sequence length="117" mass="13675">MGYNLDTQSNSESEFADALTKASELDAMRIYKPWLYPDIIFSLYTRITGKHKVYKALHKLPNQVIKEMKIKYAQKKLENKCSNIDVTDSESESFVTICTNFTSLRCYLYCVLFNLFF</sequence>
<dbReference type="AlphaFoldDB" id="A0A2S2R2L3"/>
<reference evidence="1" key="1">
    <citation type="submission" date="2018-04" db="EMBL/GenBank/DDBJ databases">
        <title>Transcriptome assembly of Sipha flava.</title>
        <authorList>
            <person name="Scully E.D."/>
            <person name="Geib S.M."/>
            <person name="Palmer N.A."/>
            <person name="Koch K."/>
            <person name="Bradshaw J."/>
            <person name="Heng-Moss T."/>
            <person name="Sarath G."/>
        </authorList>
    </citation>
    <scope>NUCLEOTIDE SEQUENCE</scope>
</reference>
<accession>A0A2S2R2L3</accession>
<dbReference type="EMBL" id="GGMS01015026">
    <property type="protein sequence ID" value="MBY84229.1"/>
    <property type="molecule type" value="Transcribed_RNA"/>
</dbReference>
<proteinExistence type="predicted"/>
<gene>
    <name evidence="1" type="primary">CYP4C1_2</name>
    <name evidence="1" type="ORF">g.95294</name>
</gene>
<name>A0A2S2R2L3_9HEMI</name>
<evidence type="ECO:0000313" key="1">
    <source>
        <dbReference type="EMBL" id="MBY84229.1"/>
    </source>
</evidence>
<organism evidence="1">
    <name type="scientific">Sipha flava</name>
    <name type="common">yellow sugarcane aphid</name>
    <dbReference type="NCBI Taxonomy" id="143950"/>
    <lineage>
        <taxon>Eukaryota</taxon>
        <taxon>Metazoa</taxon>
        <taxon>Ecdysozoa</taxon>
        <taxon>Arthropoda</taxon>
        <taxon>Hexapoda</taxon>
        <taxon>Insecta</taxon>
        <taxon>Pterygota</taxon>
        <taxon>Neoptera</taxon>
        <taxon>Paraneoptera</taxon>
        <taxon>Hemiptera</taxon>
        <taxon>Sternorrhyncha</taxon>
        <taxon>Aphidomorpha</taxon>
        <taxon>Aphidoidea</taxon>
        <taxon>Aphididae</taxon>
        <taxon>Sipha</taxon>
    </lineage>
</organism>
<protein>
    <submittedName>
        <fullName evidence="1">Cytochrome p450</fullName>
    </submittedName>
</protein>